<gene>
    <name evidence="10" type="ORF">SAMN05428983_0125</name>
</gene>
<feature type="transmembrane region" description="Helical" evidence="9">
    <location>
        <begin position="275"/>
        <end position="302"/>
    </location>
</feature>
<dbReference type="AlphaFoldDB" id="A0A7Z7BF52"/>
<evidence type="ECO:0000256" key="5">
    <source>
        <dbReference type="ARBA" id="ARBA00022970"/>
    </source>
</evidence>
<dbReference type="EMBL" id="FNEW01000001">
    <property type="protein sequence ID" value="SDJ09590.1"/>
    <property type="molecule type" value="Genomic_DNA"/>
</dbReference>
<feature type="transmembrane region" description="Helical" evidence="9">
    <location>
        <begin position="461"/>
        <end position="481"/>
    </location>
</feature>
<evidence type="ECO:0000256" key="4">
    <source>
        <dbReference type="ARBA" id="ARBA00022692"/>
    </source>
</evidence>
<dbReference type="GO" id="GO:0005886">
    <property type="term" value="C:plasma membrane"/>
    <property type="evidence" value="ECO:0007669"/>
    <property type="project" value="UniProtKB-SubCell"/>
</dbReference>
<feature type="transmembrane region" description="Helical" evidence="9">
    <location>
        <begin position="532"/>
        <end position="550"/>
    </location>
</feature>
<organism evidence="10 11">
    <name type="scientific">Agrobacterium fabrum</name>
    <dbReference type="NCBI Taxonomy" id="1176649"/>
    <lineage>
        <taxon>Bacteria</taxon>
        <taxon>Pseudomonadati</taxon>
        <taxon>Pseudomonadota</taxon>
        <taxon>Alphaproteobacteria</taxon>
        <taxon>Hyphomicrobiales</taxon>
        <taxon>Rhizobiaceae</taxon>
        <taxon>Rhizobium/Agrobacterium group</taxon>
        <taxon>Agrobacterium</taxon>
        <taxon>Agrobacterium tumefaciens complex</taxon>
    </lineage>
</organism>
<evidence type="ECO:0000256" key="8">
    <source>
        <dbReference type="ARBA" id="ARBA00037998"/>
    </source>
</evidence>
<comment type="subcellular location">
    <subcellularLocation>
        <location evidence="1">Cell membrane</location>
        <topology evidence="1">Multi-pass membrane protein</topology>
    </subcellularLocation>
</comment>
<feature type="transmembrane region" description="Helical" evidence="9">
    <location>
        <begin position="501"/>
        <end position="525"/>
    </location>
</feature>
<dbReference type="InterPro" id="IPR052157">
    <property type="entry name" value="BCAA_transport_permease"/>
</dbReference>
<accession>A0A7Z7BF52</accession>
<feature type="transmembrane region" description="Helical" evidence="9">
    <location>
        <begin position="35"/>
        <end position="54"/>
    </location>
</feature>
<dbReference type="GO" id="GO:0006865">
    <property type="term" value="P:amino acid transport"/>
    <property type="evidence" value="ECO:0007669"/>
    <property type="project" value="UniProtKB-KW"/>
</dbReference>
<evidence type="ECO:0000256" key="3">
    <source>
        <dbReference type="ARBA" id="ARBA00022475"/>
    </source>
</evidence>
<evidence type="ECO:0000313" key="10">
    <source>
        <dbReference type="EMBL" id="SDJ09590.1"/>
    </source>
</evidence>
<dbReference type="CDD" id="cd06582">
    <property type="entry name" value="TM_PBP1_LivH_like"/>
    <property type="match status" value="1"/>
</dbReference>
<reference evidence="10 11" key="1">
    <citation type="submission" date="2016-10" db="EMBL/GenBank/DDBJ databases">
        <authorList>
            <person name="Varghese N."/>
            <person name="Submissions S."/>
        </authorList>
    </citation>
    <scope>NUCLEOTIDE SEQUENCE [LARGE SCALE GENOMIC DNA]</scope>
    <source>
        <strain evidence="10 11">PDC82</strain>
    </source>
</reference>
<proteinExistence type="inferred from homology"/>
<evidence type="ECO:0000256" key="1">
    <source>
        <dbReference type="ARBA" id="ARBA00004651"/>
    </source>
</evidence>
<dbReference type="PANTHER" id="PTHR11795:SF447">
    <property type="entry name" value="ABC TRANSPORTER PERMEASE PROTEIN"/>
    <property type="match status" value="1"/>
</dbReference>
<feature type="transmembrane region" description="Helical" evidence="9">
    <location>
        <begin position="366"/>
        <end position="384"/>
    </location>
</feature>
<evidence type="ECO:0000256" key="7">
    <source>
        <dbReference type="ARBA" id="ARBA00023136"/>
    </source>
</evidence>
<evidence type="ECO:0000256" key="2">
    <source>
        <dbReference type="ARBA" id="ARBA00022448"/>
    </source>
</evidence>
<feature type="transmembrane region" description="Helical" evidence="9">
    <location>
        <begin position="334"/>
        <end position="354"/>
    </location>
</feature>
<dbReference type="Proteomes" id="UP000198917">
    <property type="component" value="Unassembled WGS sequence"/>
</dbReference>
<keyword evidence="6 9" id="KW-1133">Transmembrane helix</keyword>
<dbReference type="GO" id="GO:0022857">
    <property type="term" value="F:transmembrane transporter activity"/>
    <property type="evidence" value="ECO:0007669"/>
    <property type="project" value="InterPro"/>
</dbReference>
<keyword evidence="3" id="KW-1003">Cell membrane</keyword>
<dbReference type="InterPro" id="IPR017779">
    <property type="entry name" value="ABC_UrtB_bac"/>
</dbReference>
<comment type="caution">
    <text evidence="10">The sequence shown here is derived from an EMBL/GenBank/DDBJ whole genome shotgun (WGS) entry which is preliminary data.</text>
</comment>
<dbReference type="Pfam" id="PF02653">
    <property type="entry name" value="BPD_transp_2"/>
    <property type="match status" value="1"/>
</dbReference>
<name>A0A7Z7BF52_9HYPH</name>
<feature type="transmembrane region" description="Helical" evidence="9">
    <location>
        <begin position="417"/>
        <end position="434"/>
    </location>
</feature>
<sequence length="567" mass="60640">MPGRAEGGKAAYSTATKFTRPIANRSKDPDMTIRSFLGAIFLWFTMGIAAHAVAQSDPKALIDQLGTADFKQAEVLIGQIAATGDARVVPALEAFAAGDLYVRKSDNLVFMTKPAGSDFTLIDPLTGESAGSAPKAAVTKIRVNNTLRRVIRAAMGGLTLLSPERSVRLSAADAVLKAPSAENLELLEAAISKETDNEVRTRMEEARAVSLLSSDRPLEVKKQAIATIKALGGRDAISILMAATPSVDPSLKPDVDEAISSIESALAFWDYAQNIWYGLSLGSVLLLAAIGLAITFGVMGIINMAHGEMVMIGAYSTFMVQEVIRSHFPGLFDWSLAIALPVAFLVTACVGLVMERGVIRFLYGRPLETLLATWGISLMLQQGVRSIFGPTNREVGSPGWMSGSFSVGYLNFTWNRVWIVCFSLSVFFALLVLLKRSAFGLQMRAVTQNRRMASSMGIRTPWVDAFTFALGSGVAGLAGVALSQIDNVSPNLGQSYIIDSFMVVVFGGVGNLWGTLVGALSLGVLNKFLEPTVGAVLGKILVLVLIILFIQKRPRGLFALKGRAIEA</sequence>
<keyword evidence="5" id="KW-0029">Amino-acid transport</keyword>
<comment type="similarity">
    <text evidence="8">Belongs to the binding-protein-dependent transport system permease family. LivHM subfamily.</text>
</comment>
<evidence type="ECO:0000256" key="6">
    <source>
        <dbReference type="ARBA" id="ARBA00022989"/>
    </source>
</evidence>
<dbReference type="NCBIfam" id="TIGR03409">
    <property type="entry name" value="urea_trans_UrtB"/>
    <property type="match status" value="1"/>
</dbReference>
<keyword evidence="4 9" id="KW-0812">Transmembrane</keyword>
<keyword evidence="2" id="KW-0813">Transport</keyword>
<dbReference type="PANTHER" id="PTHR11795">
    <property type="entry name" value="BRANCHED-CHAIN AMINO ACID TRANSPORT SYSTEM PERMEASE PROTEIN LIVH"/>
    <property type="match status" value="1"/>
</dbReference>
<evidence type="ECO:0000313" key="11">
    <source>
        <dbReference type="Proteomes" id="UP000198917"/>
    </source>
</evidence>
<dbReference type="InterPro" id="IPR001851">
    <property type="entry name" value="ABC_transp_permease"/>
</dbReference>
<protein>
    <submittedName>
        <fullName evidence="10">Amino acid/amide ABC transporter membrane protein 1, HAAT family</fullName>
    </submittedName>
</protein>
<evidence type="ECO:0000256" key="9">
    <source>
        <dbReference type="SAM" id="Phobius"/>
    </source>
</evidence>
<keyword evidence="7 9" id="KW-0472">Membrane</keyword>